<evidence type="ECO:0000313" key="2">
    <source>
        <dbReference type="EMBL" id="GFF94607.1"/>
    </source>
</evidence>
<dbReference type="InterPro" id="IPR036409">
    <property type="entry name" value="Aldolase_II/adducin_N_sf"/>
</dbReference>
<evidence type="ECO:0000259" key="1">
    <source>
        <dbReference type="Pfam" id="PF00596"/>
    </source>
</evidence>
<organism evidence="2 3">
    <name type="scientific">Aspergillus lentulus</name>
    <dbReference type="NCBI Taxonomy" id="293939"/>
    <lineage>
        <taxon>Eukaryota</taxon>
        <taxon>Fungi</taxon>
        <taxon>Dikarya</taxon>
        <taxon>Ascomycota</taxon>
        <taxon>Pezizomycotina</taxon>
        <taxon>Eurotiomycetes</taxon>
        <taxon>Eurotiomycetidae</taxon>
        <taxon>Eurotiales</taxon>
        <taxon>Aspergillaceae</taxon>
        <taxon>Aspergillus</taxon>
        <taxon>Aspergillus subgen. Fumigati</taxon>
    </lineage>
</organism>
<dbReference type="InterPro" id="IPR001303">
    <property type="entry name" value="Aldolase_II/adducin_N"/>
</dbReference>
<accession>A0ABQ1B6E1</accession>
<gene>
    <name evidence="2" type="ORF">IFM60648_10458</name>
</gene>
<reference evidence="2 3" key="1">
    <citation type="submission" date="2020-01" db="EMBL/GenBank/DDBJ databases">
        <title>Draft genome sequence of Aspergillus lentulus IFM 60648.</title>
        <authorList>
            <person name="Takahashi H."/>
            <person name="Yaguchi T."/>
        </authorList>
    </citation>
    <scope>NUCLEOTIDE SEQUENCE [LARGE SCALE GENOMIC DNA]</scope>
    <source>
        <strain evidence="2 3">IFM 60648</strain>
    </source>
</reference>
<dbReference type="SUPFAM" id="SSF53639">
    <property type="entry name" value="AraD/HMP-PK domain-like"/>
    <property type="match status" value="1"/>
</dbReference>
<proteinExistence type="predicted"/>
<comment type="caution">
    <text evidence="2">The sequence shown here is derived from an EMBL/GenBank/DDBJ whole genome shotgun (WGS) entry which is preliminary data.</text>
</comment>
<sequence length="134" mass="15133">MFDIAEFYSEEDVRDLLIRNQRLGKDLSACFESSENSHPSVVLMRGHGFTVIGGGIEECVFRAIYTAENARVQTASLTLQLAAGTAPLKNNEALYYLQDSELPATTQMTQWSIMRPWNLWVRETEANPLYINNA</sequence>
<protein>
    <recommendedName>
        <fullName evidence="1">Class II aldolase/adducin N-terminal domain-containing protein</fullName>
    </recommendedName>
</protein>
<keyword evidence="3" id="KW-1185">Reference proteome</keyword>
<dbReference type="Pfam" id="PF00596">
    <property type="entry name" value="Aldolase_II"/>
    <property type="match status" value="1"/>
</dbReference>
<dbReference type="Proteomes" id="UP000465220">
    <property type="component" value="Unassembled WGS sequence"/>
</dbReference>
<dbReference type="EMBL" id="BLKI01000157">
    <property type="protein sequence ID" value="GFF94607.1"/>
    <property type="molecule type" value="Genomic_DNA"/>
</dbReference>
<name>A0ABQ1B6E1_ASPLE</name>
<dbReference type="Gene3D" id="3.40.225.10">
    <property type="entry name" value="Class II aldolase/adducin N-terminal domain"/>
    <property type="match status" value="1"/>
</dbReference>
<evidence type="ECO:0000313" key="3">
    <source>
        <dbReference type="Proteomes" id="UP000465220"/>
    </source>
</evidence>
<feature type="domain" description="Class II aldolase/adducin N-terminal" evidence="1">
    <location>
        <begin position="18"/>
        <end position="73"/>
    </location>
</feature>